<dbReference type="Gene3D" id="3.40.630.30">
    <property type="match status" value="1"/>
</dbReference>
<gene>
    <name evidence="2" type="ORF">UT75_C0005G0011</name>
</gene>
<dbReference type="Pfam" id="PF00583">
    <property type="entry name" value="Acetyltransf_1"/>
    <property type="match status" value="1"/>
</dbReference>
<comment type="caution">
    <text evidence="2">The sequence shown here is derived from an EMBL/GenBank/DDBJ whole genome shotgun (WGS) entry which is preliminary data.</text>
</comment>
<dbReference type="EMBL" id="LBXZ01000005">
    <property type="protein sequence ID" value="KKR40703.1"/>
    <property type="molecule type" value="Genomic_DNA"/>
</dbReference>
<dbReference type="InterPro" id="IPR016181">
    <property type="entry name" value="Acyl_CoA_acyltransferase"/>
</dbReference>
<proteinExistence type="predicted"/>
<sequence length="229" mass="26829">MTEGHHDIIQISLDESNPNIVAIKFDPQVQSDMVLDLVHCYRQVFAEEPWHEWKKCPKCGKKWGIDQINELAEMKFMHCGVLVEDYWPIAGVVEDVNHEIGADASAWLLKDGDQVIGFIWGYMMPLRNLQTKIRMMIHEEVQENHGSHYLVAYLDDMGLSAEYRGRHYAGRLYDLWLNDMKKFGAKLIVTRTQGDPEPTVLYHWFLHKLHYRLLKRYPDSSNVIMTKEI</sequence>
<dbReference type="InterPro" id="IPR000182">
    <property type="entry name" value="GNAT_dom"/>
</dbReference>
<dbReference type="AlphaFoldDB" id="A0A0G0QKS2"/>
<dbReference type="CDD" id="cd04301">
    <property type="entry name" value="NAT_SF"/>
    <property type="match status" value="1"/>
</dbReference>
<evidence type="ECO:0000313" key="2">
    <source>
        <dbReference type="EMBL" id="KKR40703.1"/>
    </source>
</evidence>
<dbReference type="PROSITE" id="PS51186">
    <property type="entry name" value="GNAT"/>
    <property type="match status" value="1"/>
</dbReference>
<accession>A0A0G0QKS2</accession>
<organism evidence="2 3">
    <name type="scientific">Candidatus Yanofskybacteria bacterium GW2011_GWE2_40_11</name>
    <dbReference type="NCBI Taxonomy" id="1619033"/>
    <lineage>
        <taxon>Bacteria</taxon>
        <taxon>Candidatus Yanofskyibacteriota</taxon>
    </lineage>
</organism>
<name>A0A0G0QKS2_9BACT</name>
<protein>
    <recommendedName>
        <fullName evidence="1">N-acetyltransferase domain-containing protein</fullName>
    </recommendedName>
</protein>
<dbReference type="SUPFAM" id="SSF55729">
    <property type="entry name" value="Acyl-CoA N-acyltransferases (Nat)"/>
    <property type="match status" value="1"/>
</dbReference>
<dbReference type="GO" id="GO:0016747">
    <property type="term" value="F:acyltransferase activity, transferring groups other than amino-acyl groups"/>
    <property type="evidence" value="ECO:0007669"/>
    <property type="project" value="InterPro"/>
</dbReference>
<reference evidence="2 3" key="1">
    <citation type="journal article" date="2015" name="Nature">
        <title>rRNA introns, odd ribosomes, and small enigmatic genomes across a large radiation of phyla.</title>
        <authorList>
            <person name="Brown C.T."/>
            <person name="Hug L.A."/>
            <person name="Thomas B.C."/>
            <person name="Sharon I."/>
            <person name="Castelle C.J."/>
            <person name="Singh A."/>
            <person name="Wilkins M.J."/>
            <person name="Williams K.H."/>
            <person name="Banfield J.F."/>
        </authorList>
    </citation>
    <scope>NUCLEOTIDE SEQUENCE [LARGE SCALE GENOMIC DNA]</scope>
</reference>
<evidence type="ECO:0000259" key="1">
    <source>
        <dbReference type="PROSITE" id="PS51186"/>
    </source>
</evidence>
<dbReference type="Proteomes" id="UP000034072">
    <property type="component" value="Unassembled WGS sequence"/>
</dbReference>
<feature type="domain" description="N-acetyltransferase" evidence="1">
    <location>
        <begin position="66"/>
        <end position="218"/>
    </location>
</feature>
<evidence type="ECO:0000313" key="3">
    <source>
        <dbReference type="Proteomes" id="UP000034072"/>
    </source>
</evidence>